<proteinExistence type="predicted"/>
<name>A0AAW0SZH4_SCYPA</name>
<evidence type="ECO:0000313" key="2">
    <source>
        <dbReference type="Proteomes" id="UP001487740"/>
    </source>
</evidence>
<keyword evidence="2" id="KW-1185">Reference proteome</keyword>
<reference evidence="1 2" key="1">
    <citation type="submission" date="2023-03" db="EMBL/GenBank/DDBJ databases">
        <title>High-quality genome of Scylla paramamosain provides insights in environmental adaptation.</title>
        <authorList>
            <person name="Zhang L."/>
        </authorList>
    </citation>
    <scope>NUCLEOTIDE SEQUENCE [LARGE SCALE GENOMIC DNA]</scope>
    <source>
        <strain evidence="1">LZ_2023a</strain>
        <tissue evidence="1">Muscle</tissue>
    </source>
</reference>
<organism evidence="1 2">
    <name type="scientific">Scylla paramamosain</name>
    <name type="common">Mud crab</name>
    <dbReference type="NCBI Taxonomy" id="85552"/>
    <lineage>
        <taxon>Eukaryota</taxon>
        <taxon>Metazoa</taxon>
        <taxon>Ecdysozoa</taxon>
        <taxon>Arthropoda</taxon>
        <taxon>Crustacea</taxon>
        <taxon>Multicrustacea</taxon>
        <taxon>Malacostraca</taxon>
        <taxon>Eumalacostraca</taxon>
        <taxon>Eucarida</taxon>
        <taxon>Decapoda</taxon>
        <taxon>Pleocyemata</taxon>
        <taxon>Brachyura</taxon>
        <taxon>Eubrachyura</taxon>
        <taxon>Portunoidea</taxon>
        <taxon>Portunidae</taxon>
        <taxon>Portuninae</taxon>
        <taxon>Scylla</taxon>
    </lineage>
</organism>
<sequence length="109" mass="12361">MPRCLSGFVLVLWYPEPHSNPVQRQRFDDSGSVIVSSTYGAAFESRSKEAVIWQQLSCFVLVLESLFSVKEEKQSLWGKSVRVSESEQWSVTLATTLQFLTPALMTDTR</sequence>
<comment type="caution">
    <text evidence="1">The sequence shown here is derived from an EMBL/GenBank/DDBJ whole genome shotgun (WGS) entry which is preliminary data.</text>
</comment>
<accession>A0AAW0SZH4</accession>
<dbReference type="AlphaFoldDB" id="A0AAW0SZH4"/>
<gene>
    <name evidence="1" type="ORF">O3P69_016639</name>
</gene>
<evidence type="ECO:0000313" key="1">
    <source>
        <dbReference type="EMBL" id="KAK8380130.1"/>
    </source>
</evidence>
<dbReference type="EMBL" id="JARAKH010000042">
    <property type="protein sequence ID" value="KAK8380130.1"/>
    <property type="molecule type" value="Genomic_DNA"/>
</dbReference>
<protein>
    <submittedName>
        <fullName evidence="1">Uncharacterized protein</fullName>
    </submittedName>
</protein>
<dbReference type="Proteomes" id="UP001487740">
    <property type="component" value="Unassembled WGS sequence"/>
</dbReference>